<evidence type="ECO:0000313" key="1">
    <source>
        <dbReference type="EMBL" id="SOQ37250.1"/>
    </source>
</evidence>
<sequence length="64" mass="7181">MLWHEFSTGVIPRPHRKSTAVAVCYAGYAHVAFRADASTNLVCYGHPIVGWNNSKTLMKQYIKS</sequence>
<name>A0A2H1V8S7_SPOFR</name>
<accession>A0A2H1V8S7</accession>
<protein>
    <submittedName>
        <fullName evidence="1">SFRICE_017654</fullName>
    </submittedName>
</protein>
<reference evidence="1" key="1">
    <citation type="submission" date="2016-07" db="EMBL/GenBank/DDBJ databases">
        <authorList>
            <person name="Bretaudeau A."/>
        </authorList>
    </citation>
    <scope>NUCLEOTIDE SEQUENCE</scope>
    <source>
        <strain evidence="1">Rice</strain>
        <tissue evidence="1">Whole body</tissue>
    </source>
</reference>
<gene>
    <name evidence="1" type="ORF">SFRICE_017654</name>
</gene>
<organism evidence="1">
    <name type="scientific">Spodoptera frugiperda</name>
    <name type="common">Fall armyworm</name>
    <dbReference type="NCBI Taxonomy" id="7108"/>
    <lineage>
        <taxon>Eukaryota</taxon>
        <taxon>Metazoa</taxon>
        <taxon>Ecdysozoa</taxon>
        <taxon>Arthropoda</taxon>
        <taxon>Hexapoda</taxon>
        <taxon>Insecta</taxon>
        <taxon>Pterygota</taxon>
        <taxon>Neoptera</taxon>
        <taxon>Endopterygota</taxon>
        <taxon>Lepidoptera</taxon>
        <taxon>Glossata</taxon>
        <taxon>Ditrysia</taxon>
        <taxon>Noctuoidea</taxon>
        <taxon>Noctuidae</taxon>
        <taxon>Amphipyrinae</taxon>
        <taxon>Spodoptera</taxon>
    </lineage>
</organism>
<proteinExistence type="predicted"/>
<dbReference type="AlphaFoldDB" id="A0A2H1V8S7"/>
<dbReference type="EMBL" id="ODYU01001269">
    <property type="protein sequence ID" value="SOQ37250.1"/>
    <property type="molecule type" value="Genomic_DNA"/>
</dbReference>